<dbReference type="STRING" id="34060.B0181_11590"/>
<evidence type="ECO:0000313" key="5">
    <source>
        <dbReference type="Proteomes" id="UP000255279"/>
    </source>
</evidence>
<dbReference type="SUPFAM" id="SSF47413">
    <property type="entry name" value="lambda repressor-like DNA-binding domains"/>
    <property type="match status" value="1"/>
</dbReference>
<evidence type="ECO:0000313" key="3">
    <source>
        <dbReference type="EMBL" id="STZ14519.1"/>
    </source>
</evidence>
<dbReference type="RefSeq" id="WP_078277631.1">
    <property type="nucleotide sequence ID" value="NZ_CAACXO010000027.1"/>
</dbReference>
<gene>
    <name evidence="3" type="primary">higA</name>
    <name evidence="2" type="ORF">B0181_11590</name>
    <name evidence="3" type="ORF">NCTC10293_02114</name>
</gene>
<evidence type="ECO:0000259" key="1">
    <source>
        <dbReference type="PROSITE" id="PS50943"/>
    </source>
</evidence>
<feature type="domain" description="HTH cro/C1-type" evidence="1">
    <location>
        <begin position="34"/>
        <end position="87"/>
    </location>
</feature>
<dbReference type="EMBL" id="UGQE01000004">
    <property type="protein sequence ID" value="STZ14519.1"/>
    <property type="molecule type" value="Genomic_DNA"/>
</dbReference>
<dbReference type="EMBL" id="MUXU01000100">
    <property type="protein sequence ID" value="OOR86634.1"/>
    <property type="molecule type" value="Genomic_DNA"/>
</dbReference>
<dbReference type="AlphaFoldDB" id="A0A1S9ZSX7"/>
<protein>
    <submittedName>
        <fullName evidence="3">Antitoxin HigA</fullName>
    </submittedName>
</protein>
<reference evidence="2 4" key="1">
    <citation type="submission" date="2017-02" db="EMBL/GenBank/DDBJ databases">
        <title>Draft genome sequence of Moraxella caviae CCUG 355 type strain.</title>
        <authorList>
            <person name="Engstrom-Jakobsson H."/>
            <person name="Salva-Serra F."/>
            <person name="Thorell K."/>
            <person name="Gonzales-Siles L."/>
            <person name="Karlsson R."/>
            <person name="Boulund F."/>
            <person name="Engstrand L."/>
            <person name="Moore E."/>
        </authorList>
    </citation>
    <scope>NUCLEOTIDE SEQUENCE [LARGE SCALE GENOMIC DNA]</scope>
    <source>
        <strain evidence="2 4">CCUG 355</strain>
    </source>
</reference>
<organism evidence="2 4">
    <name type="scientific">Moraxella caviae</name>
    <dbReference type="NCBI Taxonomy" id="34060"/>
    <lineage>
        <taxon>Bacteria</taxon>
        <taxon>Pseudomonadati</taxon>
        <taxon>Pseudomonadota</taxon>
        <taxon>Gammaproteobacteria</taxon>
        <taxon>Moraxellales</taxon>
        <taxon>Moraxellaceae</taxon>
        <taxon>Moraxella</taxon>
    </lineage>
</organism>
<reference evidence="3 5" key="2">
    <citation type="submission" date="2018-06" db="EMBL/GenBank/DDBJ databases">
        <authorList>
            <consortium name="Pathogen Informatics"/>
            <person name="Doyle S."/>
        </authorList>
    </citation>
    <scope>NUCLEOTIDE SEQUENCE [LARGE SCALE GENOMIC DNA]</scope>
    <source>
        <strain evidence="3 5">NCTC10293</strain>
    </source>
</reference>
<dbReference type="InterPro" id="IPR010982">
    <property type="entry name" value="Lambda_DNA-bd_dom_sf"/>
</dbReference>
<dbReference type="Pfam" id="PF01381">
    <property type="entry name" value="HTH_3"/>
    <property type="match status" value="1"/>
</dbReference>
<dbReference type="Proteomes" id="UP000255279">
    <property type="component" value="Unassembled WGS sequence"/>
</dbReference>
<evidence type="ECO:0000313" key="2">
    <source>
        <dbReference type="EMBL" id="OOR86634.1"/>
    </source>
</evidence>
<name>A0A1S9ZSX7_9GAMM</name>
<evidence type="ECO:0000313" key="4">
    <source>
        <dbReference type="Proteomes" id="UP000190435"/>
    </source>
</evidence>
<dbReference type="Proteomes" id="UP000190435">
    <property type="component" value="Unassembled WGS sequence"/>
</dbReference>
<accession>A0A1S9ZSX7</accession>
<dbReference type="OrthoDB" id="129597at2"/>
<dbReference type="SMART" id="SM00530">
    <property type="entry name" value="HTH_XRE"/>
    <property type="match status" value="1"/>
</dbReference>
<dbReference type="PROSITE" id="PS50943">
    <property type="entry name" value="HTH_CROC1"/>
    <property type="match status" value="1"/>
</dbReference>
<dbReference type="InterPro" id="IPR001387">
    <property type="entry name" value="Cro/C1-type_HTH"/>
</dbReference>
<sequence>MKLTNFDDFFNNLPATRQTAINQRVADSLISIRLAELRKNAKLSQKELAQKIGVSQSAISQIESTNNLEFATLQKYISALGGKLHLSVEINGKHSVLL</sequence>
<proteinExistence type="predicted"/>
<dbReference type="CDD" id="cd00093">
    <property type="entry name" value="HTH_XRE"/>
    <property type="match status" value="1"/>
</dbReference>
<keyword evidence="4" id="KW-1185">Reference proteome</keyword>
<dbReference type="Gene3D" id="1.10.260.40">
    <property type="entry name" value="lambda repressor-like DNA-binding domains"/>
    <property type="match status" value="1"/>
</dbReference>
<dbReference type="GO" id="GO:0003677">
    <property type="term" value="F:DNA binding"/>
    <property type="evidence" value="ECO:0007669"/>
    <property type="project" value="InterPro"/>
</dbReference>